<dbReference type="RefSeq" id="WP_326122077.1">
    <property type="nucleotide sequence ID" value="NZ_JARSFG010000005.1"/>
</dbReference>
<accession>A0AAW9NJQ4</accession>
<dbReference type="InterPro" id="IPR012340">
    <property type="entry name" value="NA-bd_OB-fold"/>
</dbReference>
<reference evidence="2 3" key="1">
    <citation type="submission" date="2023-03" db="EMBL/GenBank/DDBJ databases">
        <title>Bacillus Genome Sequencing.</title>
        <authorList>
            <person name="Dunlap C."/>
        </authorList>
    </citation>
    <scope>NUCLEOTIDE SEQUENCE [LARGE SCALE GENOMIC DNA]</scope>
    <source>
        <strain evidence="2 3">B-59205</strain>
    </source>
</reference>
<evidence type="ECO:0000256" key="1">
    <source>
        <dbReference type="SAM" id="MobiDB-lite"/>
    </source>
</evidence>
<dbReference type="InterPro" id="IPR022595">
    <property type="entry name" value="Enc34_ssDNA-bd"/>
</dbReference>
<protein>
    <submittedName>
        <fullName evidence="2">DUF2815 family protein</fullName>
    </submittedName>
</protein>
<gene>
    <name evidence="2" type="ORF">P9B03_04040</name>
</gene>
<name>A0AAW9NJQ4_9BACL</name>
<dbReference type="AlphaFoldDB" id="A0AAW9NJQ4"/>
<dbReference type="SUPFAM" id="SSF50249">
    <property type="entry name" value="Nucleic acid-binding proteins"/>
    <property type="match status" value="1"/>
</dbReference>
<dbReference type="Pfam" id="PF10991">
    <property type="entry name" value="Enc34_ssDNA-bd"/>
    <property type="match status" value="1"/>
</dbReference>
<comment type="caution">
    <text evidence="2">The sequence shown here is derived from an EMBL/GenBank/DDBJ whole genome shotgun (WGS) entry which is preliminary data.</text>
</comment>
<organism evidence="2 3">
    <name type="scientific">Metasolibacillus meyeri</name>
    <dbReference type="NCBI Taxonomy" id="1071052"/>
    <lineage>
        <taxon>Bacteria</taxon>
        <taxon>Bacillati</taxon>
        <taxon>Bacillota</taxon>
        <taxon>Bacilli</taxon>
        <taxon>Bacillales</taxon>
        <taxon>Caryophanaceae</taxon>
        <taxon>Metasolibacillus</taxon>
    </lineage>
</organism>
<dbReference type="Gene3D" id="2.40.50.140">
    <property type="entry name" value="Nucleic acid-binding proteins"/>
    <property type="match status" value="1"/>
</dbReference>
<proteinExistence type="predicted"/>
<evidence type="ECO:0000313" key="2">
    <source>
        <dbReference type="EMBL" id="MEC1177645.1"/>
    </source>
</evidence>
<dbReference type="EMBL" id="JARSFG010000005">
    <property type="protein sequence ID" value="MEC1177645.1"/>
    <property type="molecule type" value="Genomic_DNA"/>
</dbReference>
<feature type="region of interest" description="Disordered" evidence="1">
    <location>
        <begin position="164"/>
        <end position="269"/>
    </location>
</feature>
<keyword evidence="3" id="KW-1185">Reference proteome</keyword>
<evidence type="ECO:0000313" key="3">
    <source>
        <dbReference type="Proteomes" id="UP001344888"/>
    </source>
</evidence>
<feature type="compositionally biased region" description="Low complexity" evidence="1">
    <location>
        <begin position="167"/>
        <end position="176"/>
    </location>
</feature>
<sequence>MSNTRIVTGEVRLSYVNLLKPRESSFGGEPKFSVTLLIPKQDFATKQAIDAAIEAAKELGRTNKWNGVVPPVVSIPIHDGDGTKSDGTLFGDECRGHWVVTASSSMDQPPKIVDLNLNPIIDPTEIYSGMYARVAINFAPYLAQGKKGVGCFLSTNVQKTRDGEPLGAAAPAAADDFGGGQANTYVDPNQLPFNQPPAQPGYGQQQQGYGQAPVQQGFGQQPPMQPGYGQPQQGYGQAPVQQPYPQQQAPQQQQYDPITGAPTAGVYGV</sequence>
<dbReference type="Proteomes" id="UP001344888">
    <property type="component" value="Unassembled WGS sequence"/>
</dbReference>
<feature type="compositionally biased region" description="Low complexity" evidence="1">
    <location>
        <begin position="200"/>
        <end position="254"/>
    </location>
</feature>
<feature type="compositionally biased region" description="Polar residues" evidence="1">
    <location>
        <begin position="183"/>
        <end position="193"/>
    </location>
</feature>